<sequence length="110" mass="12854">MSALPPIRQFWKQIAFVSSVAIFAAYYAKNKVTIRRKQQFIKDSSSYDSLMRKRVRSGNSIATIKPGFPKEMDDEEYKRKSEFEGSGNSYMSRKHGDKFNMFDNWIHKGN</sequence>
<dbReference type="EMBL" id="JABCYN010000027">
    <property type="protein sequence ID" value="KAF6010244.1"/>
    <property type="molecule type" value="Genomic_DNA"/>
</dbReference>
<dbReference type="KEGG" id="bbrx:BRETT_000131"/>
<evidence type="ECO:0000313" key="2">
    <source>
        <dbReference type="EMBL" id="KAF6010244.1"/>
    </source>
</evidence>
<keyword evidence="5" id="KW-1185">Reference proteome</keyword>
<dbReference type="Proteomes" id="UP000478008">
    <property type="component" value="Unassembled WGS sequence"/>
</dbReference>
<name>A0A7D9H197_DEKBR</name>
<reference evidence="3" key="3">
    <citation type="submission" date="2020-10" db="EMBL/GenBank/DDBJ databases">
        <authorList>
            <person name="Palmer J.M."/>
        </authorList>
    </citation>
    <scope>NUCLEOTIDE SEQUENCE</scope>
    <source>
        <strain evidence="3">UCD 2041</strain>
    </source>
</reference>
<gene>
    <name evidence="3" type="ORF">BRETT_000131</name>
    <name evidence="4" type="ORF">DEBR0S5_02344G</name>
    <name evidence="2" type="ORF">HII12_002951</name>
</gene>
<proteinExistence type="predicted"/>
<evidence type="ECO:0000313" key="4">
    <source>
        <dbReference type="EMBL" id="VUG19421.1"/>
    </source>
</evidence>
<accession>A0A7D9H197</accession>
<feature type="transmembrane region" description="Helical" evidence="1">
    <location>
        <begin position="12"/>
        <end position="28"/>
    </location>
</feature>
<dbReference type="GeneID" id="64572057"/>
<dbReference type="RefSeq" id="XP_041134898.1">
    <property type="nucleotide sequence ID" value="XM_041278703.1"/>
</dbReference>
<reference evidence="3" key="4">
    <citation type="journal article" name="BMC Genomics">
        <title>New genome assemblies reveal patterns of domestication and adaptation across Brettanomyces (Dekkera) species.</title>
        <authorList>
            <person name="Roach M.J."/>
            <person name="Borneman A.R."/>
        </authorList>
    </citation>
    <scope>NUCLEOTIDE SEQUENCE</scope>
    <source>
        <strain evidence="3">UCD 2041</strain>
    </source>
</reference>
<evidence type="ECO:0000313" key="6">
    <source>
        <dbReference type="Proteomes" id="UP000568158"/>
    </source>
</evidence>
<reference evidence="2 6" key="2">
    <citation type="journal article" date="2020" name="Appl. Microbiol. Biotechnol.">
        <title>Targeted gene deletion in Brettanomyces bruxellensis with an expression-free CRISPR-Cas9 system.</title>
        <authorList>
            <person name="Varela C."/>
            <person name="Bartel C."/>
            <person name="Onetto C."/>
            <person name="Borneman A."/>
        </authorList>
    </citation>
    <scope>NUCLEOTIDE SEQUENCE [LARGE SCALE GENOMIC DNA]</scope>
    <source>
        <strain evidence="2 6">AWRI1613</strain>
    </source>
</reference>
<dbReference type="Proteomes" id="UP000663131">
    <property type="component" value="Chromosome 3"/>
</dbReference>
<reference evidence="4 5" key="1">
    <citation type="submission" date="2019-07" db="EMBL/GenBank/DDBJ databases">
        <authorList>
            <person name="Friedrich A."/>
            <person name="Schacherer J."/>
        </authorList>
    </citation>
    <scope>NUCLEOTIDE SEQUENCE [LARGE SCALE GENOMIC DNA]</scope>
</reference>
<keyword evidence="1" id="KW-0472">Membrane</keyword>
<dbReference type="OrthoDB" id="3999982at2759"/>
<dbReference type="EMBL" id="CP063131">
    <property type="protein sequence ID" value="QOU18404.1"/>
    <property type="molecule type" value="Genomic_DNA"/>
</dbReference>
<keyword evidence="1" id="KW-0812">Transmembrane</keyword>
<evidence type="ECO:0000313" key="5">
    <source>
        <dbReference type="Proteomes" id="UP000478008"/>
    </source>
</evidence>
<dbReference type="AlphaFoldDB" id="A0A7D9H197"/>
<keyword evidence="1" id="KW-1133">Transmembrane helix</keyword>
<dbReference type="Proteomes" id="UP000568158">
    <property type="component" value="Unassembled WGS sequence"/>
</dbReference>
<dbReference type="EMBL" id="CABFWN010000005">
    <property type="protein sequence ID" value="VUG19421.1"/>
    <property type="molecule type" value="Genomic_DNA"/>
</dbReference>
<evidence type="ECO:0000313" key="3">
    <source>
        <dbReference type="EMBL" id="QOU18404.1"/>
    </source>
</evidence>
<organism evidence="4 5">
    <name type="scientific">Dekkera bruxellensis</name>
    <name type="common">Brettanomyces custersii</name>
    <dbReference type="NCBI Taxonomy" id="5007"/>
    <lineage>
        <taxon>Eukaryota</taxon>
        <taxon>Fungi</taxon>
        <taxon>Dikarya</taxon>
        <taxon>Ascomycota</taxon>
        <taxon>Saccharomycotina</taxon>
        <taxon>Pichiomycetes</taxon>
        <taxon>Pichiales</taxon>
        <taxon>Pichiaceae</taxon>
        <taxon>Brettanomyces</taxon>
    </lineage>
</organism>
<protein>
    <submittedName>
        <fullName evidence="4">DEBR0S5_02344g1_1</fullName>
    </submittedName>
</protein>
<evidence type="ECO:0000256" key="1">
    <source>
        <dbReference type="SAM" id="Phobius"/>
    </source>
</evidence>